<sequence length="118" mass="13892">MELLLPILMEMNLKHHVHFLRRTKRAEFGLTEDNDRPHPANNLNECLQFEDITCIKWTAFSPDLNLIEHECDIQTIHQLLQVYWNSGDHDLLTGVLFTKATEVDTQYLFPFCGLYFIT</sequence>
<dbReference type="EMBL" id="BMAU01021387">
    <property type="protein sequence ID" value="GFY28941.1"/>
    <property type="molecule type" value="Genomic_DNA"/>
</dbReference>
<reference evidence="1" key="1">
    <citation type="submission" date="2020-08" db="EMBL/GenBank/DDBJ databases">
        <title>Multicomponent nature underlies the extraordinary mechanical properties of spider dragline silk.</title>
        <authorList>
            <person name="Kono N."/>
            <person name="Nakamura H."/>
            <person name="Mori M."/>
            <person name="Yoshida Y."/>
            <person name="Ohtoshi R."/>
            <person name="Malay A.D."/>
            <person name="Moran D.A.P."/>
            <person name="Tomita M."/>
            <person name="Numata K."/>
            <person name="Arakawa K."/>
        </authorList>
    </citation>
    <scope>NUCLEOTIDE SEQUENCE</scope>
</reference>
<gene>
    <name evidence="1" type="ORF">TNCV_4720691</name>
</gene>
<dbReference type="Gene3D" id="3.30.420.10">
    <property type="entry name" value="Ribonuclease H-like superfamily/Ribonuclease H"/>
    <property type="match status" value="1"/>
</dbReference>
<name>A0A8X6W6W3_TRICX</name>
<comment type="caution">
    <text evidence="1">The sequence shown here is derived from an EMBL/GenBank/DDBJ whole genome shotgun (WGS) entry which is preliminary data.</text>
</comment>
<protein>
    <submittedName>
        <fullName evidence="1">Uncharacterized protein</fullName>
    </submittedName>
</protein>
<keyword evidence="2" id="KW-1185">Reference proteome</keyword>
<evidence type="ECO:0000313" key="1">
    <source>
        <dbReference type="EMBL" id="GFY28941.1"/>
    </source>
</evidence>
<organism evidence="1 2">
    <name type="scientific">Trichonephila clavipes</name>
    <name type="common">Golden silk orbweaver</name>
    <name type="synonym">Nephila clavipes</name>
    <dbReference type="NCBI Taxonomy" id="2585209"/>
    <lineage>
        <taxon>Eukaryota</taxon>
        <taxon>Metazoa</taxon>
        <taxon>Ecdysozoa</taxon>
        <taxon>Arthropoda</taxon>
        <taxon>Chelicerata</taxon>
        <taxon>Arachnida</taxon>
        <taxon>Araneae</taxon>
        <taxon>Araneomorphae</taxon>
        <taxon>Entelegynae</taxon>
        <taxon>Araneoidea</taxon>
        <taxon>Nephilidae</taxon>
        <taxon>Trichonephila</taxon>
    </lineage>
</organism>
<evidence type="ECO:0000313" key="2">
    <source>
        <dbReference type="Proteomes" id="UP000887159"/>
    </source>
</evidence>
<dbReference type="InterPro" id="IPR036397">
    <property type="entry name" value="RNaseH_sf"/>
</dbReference>
<proteinExistence type="predicted"/>
<dbReference type="AlphaFoldDB" id="A0A8X6W6W3"/>
<dbReference type="Proteomes" id="UP000887159">
    <property type="component" value="Unassembled WGS sequence"/>
</dbReference>
<accession>A0A8X6W6W3</accession>
<dbReference type="GO" id="GO:0003676">
    <property type="term" value="F:nucleic acid binding"/>
    <property type="evidence" value="ECO:0007669"/>
    <property type="project" value="InterPro"/>
</dbReference>